<gene>
    <name evidence="1" type="ORF">MGN01_01390</name>
</gene>
<comment type="caution">
    <text evidence="1">The sequence shown here is derived from an EMBL/GenBank/DDBJ whole genome shotgun (WGS) entry which is preliminary data.</text>
</comment>
<keyword evidence="2" id="KW-1185">Reference proteome</keyword>
<sequence length="70" mass="7473">MADVDTKPAASGDVLAQGRLQHSIATTLLVIAAARAEREAAPVHAARQRLAAVYGATRLRRRLERDAPAE</sequence>
<proteinExistence type="predicted"/>
<dbReference type="OrthoDB" id="8001309at2"/>
<name>A0A512JEB7_9HYPH</name>
<reference evidence="1 2" key="1">
    <citation type="submission" date="2019-07" db="EMBL/GenBank/DDBJ databases">
        <title>Whole genome shotgun sequence of Methylobacterium gnaphalii NBRC 107716.</title>
        <authorList>
            <person name="Hosoyama A."/>
            <person name="Uohara A."/>
            <person name="Ohji S."/>
            <person name="Ichikawa N."/>
        </authorList>
    </citation>
    <scope>NUCLEOTIDE SEQUENCE [LARGE SCALE GENOMIC DNA]</scope>
    <source>
        <strain evidence="1 2">NBRC 107716</strain>
    </source>
</reference>
<evidence type="ECO:0000313" key="1">
    <source>
        <dbReference type="EMBL" id="GEP08294.1"/>
    </source>
</evidence>
<dbReference type="EMBL" id="BJZV01000001">
    <property type="protein sequence ID" value="GEP08294.1"/>
    <property type="molecule type" value="Genomic_DNA"/>
</dbReference>
<evidence type="ECO:0000313" key="2">
    <source>
        <dbReference type="Proteomes" id="UP000321750"/>
    </source>
</evidence>
<organism evidence="1 2">
    <name type="scientific">Methylobacterium gnaphalii</name>
    <dbReference type="NCBI Taxonomy" id="1010610"/>
    <lineage>
        <taxon>Bacteria</taxon>
        <taxon>Pseudomonadati</taxon>
        <taxon>Pseudomonadota</taxon>
        <taxon>Alphaproteobacteria</taxon>
        <taxon>Hyphomicrobiales</taxon>
        <taxon>Methylobacteriaceae</taxon>
        <taxon>Methylobacterium</taxon>
    </lineage>
</organism>
<dbReference type="Proteomes" id="UP000321750">
    <property type="component" value="Unassembled WGS sequence"/>
</dbReference>
<accession>A0A512JEB7</accession>
<dbReference type="AlphaFoldDB" id="A0A512JEB7"/>
<protein>
    <submittedName>
        <fullName evidence="1">Uncharacterized protein</fullName>
    </submittedName>
</protein>
<dbReference type="RefSeq" id="WP_147044647.1">
    <property type="nucleotide sequence ID" value="NZ_BJZV01000001.1"/>
</dbReference>